<name>A0A078AGW7_STYLE</name>
<evidence type="ECO:0000256" key="1">
    <source>
        <dbReference type="ARBA" id="ARBA00007623"/>
    </source>
</evidence>
<dbReference type="EMBL" id="CCKQ01009591">
    <property type="protein sequence ID" value="CDW81091.1"/>
    <property type="molecule type" value="Genomic_DNA"/>
</dbReference>
<evidence type="ECO:0000256" key="4">
    <source>
        <dbReference type="ARBA" id="ARBA00022807"/>
    </source>
</evidence>
<evidence type="ECO:0000313" key="7">
    <source>
        <dbReference type="EMBL" id="CDW81091.1"/>
    </source>
</evidence>
<dbReference type="SUPFAM" id="SSF54001">
    <property type="entry name" value="Cysteine proteinases"/>
    <property type="match status" value="1"/>
</dbReference>
<dbReference type="Proteomes" id="UP000039865">
    <property type="component" value="Unassembled WGS sequence"/>
</dbReference>
<dbReference type="InterPro" id="IPR001300">
    <property type="entry name" value="Peptidase_C2_calpain_cat"/>
</dbReference>
<organism evidence="7 8">
    <name type="scientific">Stylonychia lemnae</name>
    <name type="common">Ciliate</name>
    <dbReference type="NCBI Taxonomy" id="5949"/>
    <lineage>
        <taxon>Eukaryota</taxon>
        <taxon>Sar</taxon>
        <taxon>Alveolata</taxon>
        <taxon>Ciliophora</taxon>
        <taxon>Intramacronucleata</taxon>
        <taxon>Spirotrichea</taxon>
        <taxon>Stichotrichia</taxon>
        <taxon>Sporadotrichida</taxon>
        <taxon>Oxytrichidae</taxon>
        <taxon>Stylonychinae</taxon>
        <taxon>Stylonychia</taxon>
    </lineage>
</organism>
<dbReference type="OrthoDB" id="424753at2759"/>
<protein>
    <submittedName>
        <fullName evidence="7">Calpain family cysteine protease containing protein</fullName>
    </submittedName>
</protein>
<evidence type="ECO:0000313" key="8">
    <source>
        <dbReference type="Proteomes" id="UP000039865"/>
    </source>
</evidence>
<dbReference type="AlphaFoldDB" id="A0A078AGW7"/>
<accession>A0A078AGW7</accession>
<dbReference type="GO" id="GO:0004198">
    <property type="term" value="F:calcium-dependent cysteine-type endopeptidase activity"/>
    <property type="evidence" value="ECO:0007669"/>
    <property type="project" value="InterPro"/>
</dbReference>
<dbReference type="PANTHER" id="PTHR10183:SF379">
    <property type="entry name" value="CALPAIN-5"/>
    <property type="match status" value="1"/>
</dbReference>
<keyword evidence="3" id="KW-0378">Hydrolase</keyword>
<dbReference type="SMART" id="SM00230">
    <property type="entry name" value="CysPc"/>
    <property type="match status" value="1"/>
</dbReference>
<dbReference type="InParanoid" id="A0A078AGW7"/>
<keyword evidence="2 7" id="KW-0645">Protease</keyword>
<feature type="domain" description="Calpain catalytic" evidence="6">
    <location>
        <begin position="1"/>
        <end position="244"/>
    </location>
</feature>
<comment type="caution">
    <text evidence="5">Lacks conserved residue(s) required for the propagation of feature annotation.</text>
</comment>
<evidence type="ECO:0000259" key="6">
    <source>
        <dbReference type="PROSITE" id="PS50203"/>
    </source>
</evidence>
<gene>
    <name evidence="7" type="primary">Contig10674.g11403</name>
    <name evidence="7" type="ORF">STYLEM_10099</name>
</gene>
<keyword evidence="8" id="KW-1185">Reference proteome</keyword>
<dbReference type="PROSITE" id="PS50203">
    <property type="entry name" value="CALPAIN_CAT"/>
    <property type="match status" value="1"/>
</dbReference>
<comment type="similarity">
    <text evidence="1">Belongs to the peptidase C2 family.</text>
</comment>
<proteinExistence type="inferred from homology"/>
<sequence>MSFSPSDVFQGEIKNNLFIALIGSLAQQNKLNDIIATNQLNPERYFGVYFYVQGQRKMIIVDDYLPTLNDQMIYAKQGKNQQIWVPLLEKAWAKFNGNYEFMEQADNNINQLFQSILNNNATIFRKTDPNSINSDVVKLRIMLQNYLDNQIPFIIKTAQNTNNDGLIINQYGIPYDSYNNVISIHQILDVDGNIQSNILRLRDTCGDDSLNSGPFHDNDLNNWTPEIQVQVPYVNDLTDGYFFILDTLLLEILDSVIAPTTIHQNFRQSRLDILNDDSTYKTINIEIPQSNLEISIGTLKYAKYLYPPSDQCRNTSQRETGIMKLFKGDTLIDWKKTSSLNEYDYMYFNKVLAQGSYQLWVKMKWFDTEVKDYTIYINTTTDVLIAQVAYSNVTKQREDLMNKQFKALENLNFQTPNKLSYKRTLFQFNQTSFLDDGFYYHLFDNILKFRADYNFTFQASGLLMLSQIPDQCQIQNAYSETGQNTYLCQCKIRPKLNLSSCLYFFSMRENEISSFKPTFLYKYKPN</sequence>
<keyword evidence="4" id="KW-0788">Thiol protease</keyword>
<dbReference type="Pfam" id="PF00648">
    <property type="entry name" value="Peptidase_C2"/>
    <property type="match status" value="1"/>
</dbReference>
<evidence type="ECO:0000256" key="5">
    <source>
        <dbReference type="PROSITE-ProRule" id="PRU00239"/>
    </source>
</evidence>
<evidence type="ECO:0000256" key="2">
    <source>
        <dbReference type="ARBA" id="ARBA00022670"/>
    </source>
</evidence>
<dbReference type="InterPro" id="IPR038765">
    <property type="entry name" value="Papain-like_cys_pep_sf"/>
</dbReference>
<dbReference type="PANTHER" id="PTHR10183">
    <property type="entry name" value="CALPAIN"/>
    <property type="match status" value="1"/>
</dbReference>
<reference evidence="7 8" key="1">
    <citation type="submission" date="2014-06" db="EMBL/GenBank/DDBJ databases">
        <authorList>
            <person name="Swart Estienne"/>
        </authorList>
    </citation>
    <scope>NUCLEOTIDE SEQUENCE [LARGE SCALE GENOMIC DNA]</scope>
    <source>
        <strain evidence="7 8">130c</strain>
    </source>
</reference>
<evidence type="ECO:0000256" key="3">
    <source>
        <dbReference type="ARBA" id="ARBA00022801"/>
    </source>
</evidence>
<dbReference type="GO" id="GO:0006508">
    <property type="term" value="P:proteolysis"/>
    <property type="evidence" value="ECO:0007669"/>
    <property type="project" value="UniProtKB-KW"/>
</dbReference>
<dbReference type="InterPro" id="IPR022684">
    <property type="entry name" value="Calpain_cysteine_protease"/>
</dbReference>